<name>A0ABS7EWW6_9FLAO</name>
<keyword evidence="2" id="KW-1185">Reference proteome</keyword>
<evidence type="ECO:0000313" key="1">
    <source>
        <dbReference type="EMBL" id="MBW8202031.1"/>
    </source>
</evidence>
<organism evidence="1 2">
    <name type="scientific">Flagellimonas abyssi</name>
    <dbReference type="NCBI Taxonomy" id="2864871"/>
    <lineage>
        <taxon>Bacteria</taxon>
        <taxon>Pseudomonadati</taxon>
        <taxon>Bacteroidota</taxon>
        <taxon>Flavobacteriia</taxon>
        <taxon>Flavobacteriales</taxon>
        <taxon>Flavobacteriaceae</taxon>
        <taxon>Flagellimonas</taxon>
    </lineage>
</organism>
<reference evidence="1 2" key="1">
    <citation type="submission" date="2021-08" db="EMBL/GenBank/DDBJ databases">
        <title>Muricauda profundi sp. nov., a marine bacterium isolated from deep seawater of the Mariana Trench.</title>
        <authorList>
            <person name="Wei Y."/>
        </authorList>
    </citation>
    <scope>NUCLEOTIDE SEQUENCE [LARGE SCALE GENOMIC DNA]</scope>
    <source>
        <strain evidence="1 2">W52</strain>
    </source>
</reference>
<accession>A0ABS7EWW6</accession>
<dbReference type="InterPro" id="IPR025535">
    <property type="entry name" value="DUF4421"/>
</dbReference>
<protein>
    <submittedName>
        <fullName evidence="1">DUF4421 domain-containing protein</fullName>
    </submittedName>
</protein>
<comment type="caution">
    <text evidence="1">The sequence shown here is derived from an EMBL/GenBank/DDBJ whole genome shotgun (WGS) entry which is preliminary data.</text>
</comment>
<sequence length="337" mass="38594">MQSKTQTIKGPFLAKTITFLYLMFFAHQQMYGQDLGSTSIISYEDKLAYGIDFSTDIDEFFINNPDDGVNAHLVSNNDLKLTVRFNYKFLNLSASFAPEFLPGNDDDEERGKSSFQNYQANLFPGRFVQNVFFRRMKGFYVENTQDFLPTWTGGDPYLQFPDLKSITWGGGTGFILNKDFSLRSILNRQEWQLESKGSFIPSIQYEFTKFTNTFAFEEGNAYGKENVVDLRADIGYYYNLVVTPNVNIVPSVRGGIGPKFSKYTLQGEVEKNNYFVTEYGAGLRVGYNTDKLYLGVIGELNGTSYDDDDDNISNNLWHGAFYIGYRFEAPERLKRIF</sequence>
<proteinExistence type="predicted"/>
<gene>
    <name evidence="1" type="ORF">K1F36_19580</name>
</gene>
<dbReference type="EMBL" id="JAHZSV010000066">
    <property type="protein sequence ID" value="MBW8202031.1"/>
    <property type="molecule type" value="Genomic_DNA"/>
</dbReference>
<dbReference type="Pfam" id="PF14391">
    <property type="entry name" value="DUF4421"/>
    <property type="match status" value="1"/>
</dbReference>
<evidence type="ECO:0000313" key="2">
    <source>
        <dbReference type="Proteomes" id="UP001196136"/>
    </source>
</evidence>
<dbReference type="RefSeq" id="WP_220115295.1">
    <property type="nucleotide sequence ID" value="NZ_JAHZSV010000066.1"/>
</dbReference>
<dbReference type="Proteomes" id="UP001196136">
    <property type="component" value="Unassembled WGS sequence"/>
</dbReference>